<dbReference type="SUPFAM" id="SSF56672">
    <property type="entry name" value="DNA/RNA polymerases"/>
    <property type="match status" value="1"/>
</dbReference>
<dbReference type="Proteomes" id="UP001239994">
    <property type="component" value="Unassembled WGS sequence"/>
</dbReference>
<organism evidence="1 2">
    <name type="scientific">Electrophorus voltai</name>
    <dbReference type="NCBI Taxonomy" id="2609070"/>
    <lineage>
        <taxon>Eukaryota</taxon>
        <taxon>Metazoa</taxon>
        <taxon>Chordata</taxon>
        <taxon>Craniata</taxon>
        <taxon>Vertebrata</taxon>
        <taxon>Euteleostomi</taxon>
        <taxon>Actinopterygii</taxon>
        <taxon>Neopterygii</taxon>
        <taxon>Teleostei</taxon>
        <taxon>Ostariophysi</taxon>
        <taxon>Gymnotiformes</taxon>
        <taxon>Gymnotoidei</taxon>
        <taxon>Gymnotidae</taxon>
        <taxon>Electrophorus</taxon>
    </lineage>
</organism>
<accession>A0AAD8Z248</accession>
<proteinExistence type="predicted"/>
<protein>
    <recommendedName>
        <fullName evidence="3">Reverse transcriptase domain-containing protein</fullName>
    </recommendedName>
</protein>
<evidence type="ECO:0000313" key="1">
    <source>
        <dbReference type="EMBL" id="KAK1791046.1"/>
    </source>
</evidence>
<dbReference type="PANTHER" id="PTHR47331">
    <property type="entry name" value="PHD-TYPE DOMAIN-CONTAINING PROTEIN"/>
    <property type="match status" value="1"/>
</dbReference>
<dbReference type="InterPro" id="IPR043502">
    <property type="entry name" value="DNA/RNA_pol_sf"/>
</dbReference>
<dbReference type="EMBL" id="JAROKS010000020">
    <property type="protein sequence ID" value="KAK1791046.1"/>
    <property type="molecule type" value="Genomic_DNA"/>
</dbReference>
<sequence>MSLNDYLLTGPELTNNLVGVLCQLRKGPVAIMCDIECMFHQFHVRAEVQEYLSFLWWDNGVIQAQPSVYRMRVHLFGAASSPGCVNYDLKHIAAQGQGRFSEAVVERNFYVDNGLTSVSTEDDAIRLVSEVRQLCNAGKLRIIKKIVLKQHWLEVFAGSTVKPAIQTTLTLIVKRIIETHYCFIVIVSNMADILLIRQEKDERDDKPPS</sequence>
<reference evidence="1" key="1">
    <citation type="submission" date="2023-03" db="EMBL/GenBank/DDBJ databases">
        <title>Electrophorus voltai genome.</title>
        <authorList>
            <person name="Bian C."/>
        </authorList>
    </citation>
    <scope>NUCLEOTIDE SEQUENCE</scope>
    <source>
        <strain evidence="1">CB-2022</strain>
        <tissue evidence="1">Muscle</tissue>
    </source>
</reference>
<name>A0AAD8Z248_9TELE</name>
<dbReference type="AlphaFoldDB" id="A0AAD8Z248"/>
<keyword evidence="2" id="KW-1185">Reference proteome</keyword>
<comment type="caution">
    <text evidence="1">The sequence shown here is derived from an EMBL/GenBank/DDBJ whole genome shotgun (WGS) entry which is preliminary data.</text>
</comment>
<evidence type="ECO:0008006" key="3">
    <source>
        <dbReference type="Google" id="ProtNLM"/>
    </source>
</evidence>
<evidence type="ECO:0000313" key="2">
    <source>
        <dbReference type="Proteomes" id="UP001239994"/>
    </source>
</evidence>
<dbReference type="PANTHER" id="PTHR47331:SF5">
    <property type="entry name" value="RIBONUCLEASE H"/>
    <property type="match status" value="1"/>
</dbReference>
<gene>
    <name evidence="1" type="ORF">P4O66_002091</name>
</gene>